<reference evidence="2 4" key="1">
    <citation type="submission" date="2019-03" db="EMBL/GenBank/DDBJ databases">
        <title>Genomic Encyclopedia of Type Strains, Phase IV (KMG-IV): sequencing the most valuable type-strain genomes for metagenomic binning, comparative biology and taxonomic classification.</title>
        <authorList>
            <person name="Goeker M."/>
        </authorList>
    </citation>
    <scope>NUCLEOTIDE SEQUENCE [LARGE SCALE GENOMIC DNA]</scope>
    <source>
        <strain evidence="2 4">DSM 17474</strain>
    </source>
</reference>
<evidence type="ECO:0000313" key="5">
    <source>
        <dbReference type="Proteomes" id="UP000829756"/>
    </source>
</evidence>
<keyword evidence="1" id="KW-0732">Signal</keyword>
<evidence type="ECO:0000313" key="3">
    <source>
        <dbReference type="EMBL" id="UOO80047.1"/>
    </source>
</evidence>
<organism evidence="3 5">
    <name type="scientific">Uruburuella suis</name>
    <dbReference type="NCBI Taxonomy" id="252130"/>
    <lineage>
        <taxon>Bacteria</taxon>
        <taxon>Pseudomonadati</taxon>
        <taxon>Pseudomonadota</taxon>
        <taxon>Betaproteobacteria</taxon>
        <taxon>Neisseriales</taxon>
        <taxon>Neisseriaceae</taxon>
        <taxon>Uruburuella</taxon>
    </lineage>
</organism>
<name>A0AAE9GUM2_9NEIS</name>
<dbReference type="Proteomes" id="UP000829756">
    <property type="component" value="Chromosome"/>
</dbReference>
<evidence type="ECO:0000313" key="2">
    <source>
        <dbReference type="EMBL" id="TCP01000.1"/>
    </source>
</evidence>
<keyword evidence="4" id="KW-1185">Reference proteome</keyword>
<evidence type="ECO:0000256" key="1">
    <source>
        <dbReference type="SAM" id="SignalP"/>
    </source>
</evidence>
<reference evidence="3" key="3">
    <citation type="journal article" date="2022" name="Res Sq">
        <title>Evolution of multicellular longitudinally dividing oral cavity symbionts (Neisseriaceae).</title>
        <authorList>
            <person name="Nyongesa S."/>
            <person name="Weber P."/>
            <person name="Bernet E."/>
            <person name="Pullido F."/>
            <person name="Nieckarz M."/>
            <person name="Delaby M."/>
            <person name="Nieves C."/>
            <person name="Viehboeck T."/>
            <person name="Krause N."/>
            <person name="Rivera-Millot A."/>
            <person name="Nakamura A."/>
            <person name="Vischer N."/>
            <person name="VanNieuwenhze M."/>
            <person name="Brun Y."/>
            <person name="Cava F."/>
            <person name="Bulgheresi S."/>
            <person name="Veyrier F."/>
        </authorList>
    </citation>
    <scope>NUCLEOTIDE SEQUENCE</scope>
    <source>
        <strain evidence="3">1258/02</strain>
    </source>
</reference>
<dbReference type="EMBL" id="SLXE01000034">
    <property type="protein sequence ID" value="TCP01000.1"/>
    <property type="molecule type" value="Genomic_DNA"/>
</dbReference>
<reference evidence="3" key="2">
    <citation type="submission" date="2021-12" db="EMBL/GenBank/DDBJ databases">
        <authorList>
            <person name="Veyrier F.J."/>
        </authorList>
    </citation>
    <scope>NUCLEOTIDE SEQUENCE</scope>
    <source>
        <strain evidence="3">1258/02</strain>
    </source>
</reference>
<evidence type="ECO:0008006" key="6">
    <source>
        <dbReference type="Google" id="ProtNLM"/>
    </source>
</evidence>
<accession>A0AAE9GUM2</accession>
<dbReference type="AlphaFoldDB" id="A0AAE9GUM2"/>
<dbReference type="KEGG" id="usu:LVJ78_03260"/>
<sequence>MKANLKLIVPALALSALLTGCGSMGGSKAKAAPAASAATPAAQAPAAQQDPATVQVDSIDGRKEVAYKCGDKGQNPLTVMYGFKGGDVVVAQVKYQDKLSPGLFRVIGDNEQNSFTAQGITWTSAKATPATVDKVDGGTLTQQAVEVVNGQQMPVSQIVTQACKLDKTATARLANAAKK</sequence>
<evidence type="ECO:0000313" key="4">
    <source>
        <dbReference type="Proteomes" id="UP000294721"/>
    </source>
</evidence>
<feature type="chain" id="PRO_5042120203" description="Lipoprotein" evidence="1">
    <location>
        <begin position="32"/>
        <end position="179"/>
    </location>
</feature>
<protein>
    <recommendedName>
        <fullName evidence="6">Lipoprotein</fullName>
    </recommendedName>
</protein>
<gene>
    <name evidence="2" type="ORF">EV680_1344</name>
    <name evidence="3" type="ORF">LVJ78_03260</name>
</gene>
<feature type="signal peptide" evidence="1">
    <location>
        <begin position="1"/>
        <end position="31"/>
    </location>
</feature>
<dbReference type="PROSITE" id="PS51257">
    <property type="entry name" value="PROKAR_LIPOPROTEIN"/>
    <property type="match status" value="1"/>
</dbReference>
<dbReference type="EMBL" id="CP091507">
    <property type="protein sequence ID" value="UOO80047.1"/>
    <property type="molecule type" value="Genomic_DNA"/>
</dbReference>
<dbReference type="Proteomes" id="UP000294721">
    <property type="component" value="Unassembled WGS sequence"/>
</dbReference>
<proteinExistence type="predicted"/>